<accession>A0ABM3HCV7</accession>
<evidence type="ECO:0000313" key="2">
    <source>
        <dbReference type="RefSeq" id="XP_048134426.1"/>
    </source>
</evidence>
<name>A0ABM3HCV7_9MYRT</name>
<reference evidence="2" key="1">
    <citation type="submission" date="2025-08" db="UniProtKB">
        <authorList>
            <consortium name="RefSeq"/>
        </authorList>
    </citation>
    <scope>IDENTIFICATION</scope>
    <source>
        <tissue evidence="2">Leaf</tissue>
    </source>
</reference>
<dbReference type="GeneID" id="125314951"/>
<proteinExistence type="predicted"/>
<dbReference type="Proteomes" id="UP000827889">
    <property type="component" value="Chromosome 5"/>
</dbReference>
<dbReference type="InterPro" id="IPR004252">
    <property type="entry name" value="Probable_transposase_24"/>
</dbReference>
<dbReference type="RefSeq" id="XP_048134426.1">
    <property type="nucleotide sequence ID" value="XM_048278469.1"/>
</dbReference>
<protein>
    <submittedName>
        <fullName evidence="2">Uncharacterized protein LOC125314951</fullName>
    </submittedName>
</protein>
<gene>
    <name evidence="2" type="primary">LOC125314951</name>
</gene>
<sequence>MAHQLGTEPTYAATFERTFQKKDKTWIRDRAKSVKEKYDELLMSTASGGDGGAASEPTADNMALWVEASGGMKEGKYLAWDPCRGYTQQRLLEVHHPTRLFQGRNESRRK</sequence>
<organism evidence="1 2">
    <name type="scientific">Rhodamnia argentea</name>
    <dbReference type="NCBI Taxonomy" id="178133"/>
    <lineage>
        <taxon>Eukaryota</taxon>
        <taxon>Viridiplantae</taxon>
        <taxon>Streptophyta</taxon>
        <taxon>Embryophyta</taxon>
        <taxon>Tracheophyta</taxon>
        <taxon>Spermatophyta</taxon>
        <taxon>Magnoliopsida</taxon>
        <taxon>eudicotyledons</taxon>
        <taxon>Gunneridae</taxon>
        <taxon>Pentapetalae</taxon>
        <taxon>rosids</taxon>
        <taxon>malvids</taxon>
        <taxon>Myrtales</taxon>
        <taxon>Myrtaceae</taxon>
        <taxon>Myrtoideae</taxon>
        <taxon>Myrteae</taxon>
        <taxon>Australasian group</taxon>
        <taxon>Rhodamnia</taxon>
    </lineage>
</organism>
<keyword evidence="1" id="KW-1185">Reference proteome</keyword>
<evidence type="ECO:0000313" key="1">
    <source>
        <dbReference type="Proteomes" id="UP000827889"/>
    </source>
</evidence>
<dbReference type="Pfam" id="PF03004">
    <property type="entry name" value="Transposase_24"/>
    <property type="match status" value="1"/>
</dbReference>